<accession>A0A5J4WYJ8</accession>
<gene>
    <name evidence="1" type="ORF">EZS28_004880</name>
</gene>
<comment type="caution">
    <text evidence="1">The sequence shown here is derived from an EMBL/GenBank/DDBJ whole genome shotgun (WGS) entry which is preliminary data.</text>
</comment>
<reference evidence="1 2" key="1">
    <citation type="submission" date="2019-03" db="EMBL/GenBank/DDBJ databases">
        <title>Single cell metagenomics reveals metabolic interactions within the superorganism composed of flagellate Streblomastix strix and complex community of Bacteroidetes bacteria on its surface.</title>
        <authorList>
            <person name="Treitli S.C."/>
            <person name="Kolisko M."/>
            <person name="Husnik F."/>
            <person name="Keeling P."/>
            <person name="Hampl V."/>
        </authorList>
    </citation>
    <scope>NUCLEOTIDE SEQUENCE [LARGE SCALE GENOMIC DNA]</scope>
    <source>
        <strain evidence="1">ST1C</strain>
    </source>
</reference>
<evidence type="ECO:0000313" key="2">
    <source>
        <dbReference type="Proteomes" id="UP000324800"/>
    </source>
</evidence>
<evidence type="ECO:0000313" key="1">
    <source>
        <dbReference type="EMBL" id="KAA6399592.1"/>
    </source>
</evidence>
<dbReference type="Proteomes" id="UP000324800">
    <property type="component" value="Unassembled WGS sequence"/>
</dbReference>
<name>A0A5J4WYJ8_9EUKA</name>
<dbReference type="EMBL" id="SNRW01000720">
    <property type="protein sequence ID" value="KAA6399592.1"/>
    <property type="molecule type" value="Genomic_DNA"/>
</dbReference>
<dbReference type="AlphaFoldDB" id="A0A5J4WYJ8"/>
<protein>
    <submittedName>
        <fullName evidence="1">Uncharacterized protein</fullName>
    </submittedName>
</protein>
<sequence length="68" mass="7966">MSPLFDFEVLILLIRVDKAGATFLLEMLDNAIVLSEAIWRLLIFYCLRNGRKQRKAQWIAHVSLQFDD</sequence>
<proteinExistence type="predicted"/>
<organism evidence="1 2">
    <name type="scientific">Streblomastix strix</name>
    <dbReference type="NCBI Taxonomy" id="222440"/>
    <lineage>
        <taxon>Eukaryota</taxon>
        <taxon>Metamonada</taxon>
        <taxon>Preaxostyla</taxon>
        <taxon>Oxymonadida</taxon>
        <taxon>Streblomastigidae</taxon>
        <taxon>Streblomastix</taxon>
    </lineage>
</organism>